<keyword evidence="3" id="KW-0496">Mitochondrion</keyword>
<organism evidence="2 4">
    <name type="scientific">Zingiber officinale</name>
    <name type="common">Ginger</name>
    <name type="synonym">Amomum zingiber</name>
    <dbReference type="NCBI Taxonomy" id="94328"/>
    <lineage>
        <taxon>Eukaryota</taxon>
        <taxon>Viridiplantae</taxon>
        <taxon>Streptophyta</taxon>
        <taxon>Embryophyta</taxon>
        <taxon>Tracheophyta</taxon>
        <taxon>Spermatophyta</taxon>
        <taxon>Magnoliopsida</taxon>
        <taxon>Liliopsida</taxon>
        <taxon>Zingiberales</taxon>
        <taxon>Zingiberaceae</taxon>
        <taxon>Zingiber</taxon>
    </lineage>
</organism>
<dbReference type="InterPro" id="IPR043502">
    <property type="entry name" value="DNA/RNA_pol_sf"/>
</dbReference>
<feature type="region of interest" description="Disordered" evidence="1">
    <location>
        <begin position="632"/>
        <end position="682"/>
    </location>
</feature>
<feature type="compositionally biased region" description="Polar residues" evidence="1">
    <location>
        <begin position="640"/>
        <end position="649"/>
    </location>
</feature>
<evidence type="ECO:0000313" key="2">
    <source>
        <dbReference type="EMBL" id="KAG6467064.1"/>
    </source>
</evidence>
<keyword evidence="4" id="KW-1185">Reference proteome</keyword>
<feature type="compositionally biased region" description="Basic and acidic residues" evidence="1">
    <location>
        <begin position="673"/>
        <end position="682"/>
    </location>
</feature>
<dbReference type="EMBL" id="JACMSC010000027">
    <property type="protein sequence ID" value="KAG6467655.1"/>
    <property type="molecule type" value="Genomic_DNA"/>
</dbReference>
<dbReference type="GO" id="GO:0003676">
    <property type="term" value="F:nucleic acid binding"/>
    <property type="evidence" value="ECO:0007669"/>
    <property type="project" value="InterPro"/>
</dbReference>
<dbReference type="PROSITE" id="PS00116">
    <property type="entry name" value="DNA_POLYMERASE_B"/>
    <property type="match status" value="1"/>
</dbReference>
<evidence type="ECO:0000256" key="1">
    <source>
        <dbReference type="SAM" id="MobiDB-lite"/>
    </source>
</evidence>
<sequence length="682" mass="76856">MSRSSRLRKTTDCRDHTFGTDLRHGSTSWAFPVSYPRYAQDTNYFKLVPGVQLPVPFAALALPSSSEFMVRLDSFCDQAAAPSWRSSSFKSVVVAFLAYGQIFLRFEYSRNTVICCGTSDSDVDGRDRVFVKIKIHFRILGSATFTWDSALMRQLQLQSPIPSRGLGSMGCGDRSMKSVSPSSPISLTCPLRPFPSFSSPPLPFVQLSAPSLRSALRPFPSFSSPPLPFVQLSAPSLRSALRPFPSFSSPPLICRLSLHVLVHSLLFPWSLGTLDIEVQSERGAIAEARECELDRRDGKRQHDSKALWAMHIVRSGEMVKSSAHAHLDSAAQLVPHRVWSFLPKKRELNLTLLLMVEEGQRERMAQKRGSVMVLGELRKDESVTRLRNVEKRKAAMPEKLSQYREKLKLCHAPITWRGRQPLVQLERKRKMKPKANEFELKDSAGYDYANSTARGLASSTVGKNLRSDHGMDEGVRSDCLYTDTDSIVIRKPLPVSSTEIGKFKLVSQVRKGIFMAPKSYDLELEDDTHLLKHKGPAKDLVTSDWFVSQLKNLSQTKVIQTEANFRIDWGKMDVLKKNMSITLGPQTSTKRQKIFNKKNVWVDTRPIEVIDLGTKDATMIFKKELIKVNDEKANEEIKSSSEVGTTTLNKSKRVKNKDQKVGEKKQGKAHPHTSADRNRIHR</sequence>
<protein>
    <submittedName>
        <fullName evidence="2">Uncharacterized protein</fullName>
    </submittedName>
</protein>
<dbReference type="InterPro" id="IPR017964">
    <property type="entry name" value="DNA-dir_DNA_pol_B_CS"/>
</dbReference>
<proteinExistence type="predicted"/>
<dbReference type="SUPFAM" id="SSF56672">
    <property type="entry name" value="DNA/RNA polymerases"/>
    <property type="match status" value="1"/>
</dbReference>
<dbReference type="Proteomes" id="UP000734854">
    <property type="component" value="Unassembled WGS sequence"/>
</dbReference>
<name>A0A8J5B9E0_ZINOF</name>
<reference evidence="2 4" key="1">
    <citation type="submission" date="2020-08" db="EMBL/GenBank/DDBJ databases">
        <title>Plant Genome Project.</title>
        <authorList>
            <person name="Zhang R.-G."/>
        </authorList>
    </citation>
    <scope>NUCLEOTIDE SEQUENCE [LARGE SCALE GENOMIC DNA]</scope>
    <source>
        <tissue evidence="2">Rhizome</tissue>
    </source>
</reference>
<dbReference type="EMBL" id="JACMSC010000092">
    <property type="protein sequence ID" value="KAG6467064.1"/>
    <property type="molecule type" value="Genomic_DNA"/>
</dbReference>
<geneLocation type="mitochondrion" evidence="3"/>
<gene>
    <name evidence="3" type="ORF">ZIOFF_074498</name>
    <name evidence="2" type="ORF">ZIOFF_075105</name>
</gene>
<feature type="compositionally biased region" description="Basic and acidic residues" evidence="1">
    <location>
        <begin position="656"/>
        <end position="666"/>
    </location>
</feature>
<dbReference type="AlphaFoldDB" id="A0A8J5B9E0"/>
<dbReference type="Gene3D" id="3.90.1600.10">
    <property type="entry name" value="Palm domain of DNA polymerase"/>
    <property type="match status" value="1"/>
</dbReference>
<dbReference type="InterPro" id="IPR023211">
    <property type="entry name" value="DNA_pol_palm_dom_sf"/>
</dbReference>
<evidence type="ECO:0000313" key="4">
    <source>
        <dbReference type="Proteomes" id="UP000734854"/>
    </source>
</evidence>
<evidence type="ECO:0000313" key="3">
    <source>
        <dbReference type="EMBL" id="KAG6467655.1"/>
    </source>
</evidence>
<accession>A0A8J5B9E0</accession>
<dbReference type="GO" id="GO:0000166">
    <property type="term" value="F:nucleotide binding"/>
    <property type="evidence" value="ECO:0007669"/>
    <property type="project" value="InterPro"/>
</dbReference>
<comment type="caution">
    <text evidence="2">The sequence shown here is derived from an EMBL/GenBank/DDBJ whole genome shotgun (WGS) entry which is preliminary data.</text>
</comment>